<comment type="catalytic activity">
    <reaction evidence="7">
        <text>pseudouridine(1915) in 23S rRNA + S-adenosyl-L-methionine = N(3)-methylpseudouridine(1915) in 23S rRNA + S-adenosyl-L-homocysteine + H(+)</text>
        <dbReference type="Rhea" id="RHEA:42752"/>
        <dbReference type="Rhea" id="RHEA-COMP:10221"/>
        <dbReference type="Rhea" id="RHEA-COMP:10222"/>
        <dbReference type="ChEBI" id="CHEBI:15378"/>
        <dbReference type="ChEBI" id="CHEBI:57856"/>
        <dbReference type="ChEBI" id="CHEBI:59789"/>
        <dbReference type="ChEBI" id="CHEBI:65314"/>
        <dbReference type="ChEBI" id="CHEBI:74486"/>
        <dbReference type="EC" id="2.1.1.177"/>
    </reaction>
</comment>
<dbReference type="EC" id="2.1.1.177" evidence="7"/>
<evidence type="ECO:0000313" key="8">
    <source>
        <dbReference type="EMBL" id="HIU13490.1"/>
    </source>
</evidence>
<comment type="function">
    <text evidence="7">Specifically methylates the pseudouridine at position 1915 (m3Psi1915) in 23S rRNA.</text>
</comment>
<feature type="binding site" evidence="7">
    <location>
        <position position="76"/>
    </location>
    <ligand>
        <name>S-adenosyl-L-methionine</name>
        <dbReference type="ChEBI" id="CHEBI:59789"/>
    </ligand>
</feature>
<dbReference type="EMBL" id="DVMJ01000049">
    <property type="protein sequence ID" value="HIU13490.1"/>
    <property type="molecule type" value="Genomic_DNA"/>
</dbReference>
<keyword evidence="1 7" id="KW-0963">Cytoplasm</keyword>
<gene>
    <name evidence="7 8" type="primary">rlmH</name>
    <name evidence="8" type="ORF">IAD15_05415</name>
</gene>
<sequence length="159" mass="18557">MKIRIVCVGRLKEKYWQDALKEFQKRLGAYVHLEICEVNDEKTPDRASLKECEQIKNREGERLLAKIKPNDHVVLLDLKGKMLSSEELSAQIEGYMLKGQETIDYVIGGSLGVSEQVKARANEMLCFSKMTFPHQMMRVILLEQIYRGFKIMRHEPYHK</sequence>
<evidence type="ECO:0000256" key="3">
    <source>
        <dbReference type="ARBA" id="ARBA00022603"/>
    </source>
</evidence>
<evidence type="ECO:0000256" key="6">
    <source>
        <dbReference type="ARBA" id="ARBA00038303"/>
    </source>
</evidence>
<dbReference type="SUPFAM" id="SSF75217">
    <property type="entry name" value="alpha/beta knot"/>
    <property type="match status" value="1"/>
</dbReference>
<dbReference type="InterPro" id="IPR029028">
    <property type="entry name" value="Alpha/beta_knot_MTases"/>
</dbReference>
<evidence type="ECO:0000256" key="2">
    <source>
        <dbReference type="ARBA" id="ARBA00022552"/>
    </source>
</evidence>
<evidence type="ECO:0000256" key="4">
    <source>
        <dbReference type="ARBA" id="ARBA00022679"/>
    </source>
</evidence>
<comment type="similarity">
    <text evidence="6 7">Belongs to the RNA methyltransferase RlmH family.</text>
</comment>
<evidence type="ECO:0000256" key="1">
    <source>
        <dbReference type="ARBA" id="ARBA00022490"/>
    </source>
</evidence>
<reference evidence="8" key="2">
    <citation type="journal article" date="2021" name="PeerJ">
        <title>Extensive microbial diversity within the chicken gut microbiome revealed by metagenomics and culture.</title>
        <authorList>
            <person name="Gilroy R."/>
            <person name="Ravi A."/>
            <person name="Getino M."/>
            <person name="Pursley I."/>
            <person name="Horton D.L."/>
            <person name="Alikhan N.F."/>
            <person name="Baker D."/>
            <person name="Gharbi K."/>
            <person name="Hall N."/>
            <person name="Watson M."/>
            <person name="Adriaenssens E.M."/>
            <person name="Foster-Nyarko E."/>
            <person name="Jarju S."/>
            <person name="Secka A."/>
            <person name="Antonio M."/>
            <person name="Oren A."/>
            <person name="Chaudhuri R.R."/>
            <person name="La Ragione R."/>
            <person name="Hildebrand F."/>
            <person name="Pallen M.J."/>
        </authorList>
    </citation>
    <scope>NUCLEOTIDE SEQUENCE</scope>
    <source>
        <strain evidence="8">CHK195-11698</strain>
    </source>
</reference>
<accession>A0A9D1HMN7</accession>
<comment type="subcellular location">
    <subcellularLocation>
        <location evidence="7">Cytoplasm</location>
    </subcellularLocation>
</comment>
<dbReference type="AlphaFoldDB" id="A0A9D1HMN7"/>
<keyword evidence="4 7" id="KW-0808">Transferase</keyword>
<dbReference type="Proteomes" id="UP000824175">
    <property type="component" value="Unassembled WGS sequence"/>
</dbReference>
<reference evidence="8" key="1">
    <citation type="submission" date="2020-10" db="EMBL/GenBank/DDBJ databases">
        <authorList>
            <person name="Gilroy R."/>
        </authorList>
    </citation>
    <scope>NUCLEOTIDE SEQUENCE</scope>
    <source>
        <strain evidence="8">CHK195-11698</strain>
    </source>
</reference>
<dbReference type="PANTHER" id="PTHR33603:SF1">
    <property type="entry name" value="RIBOSOMAL RNA LARGE SUBUNIT METHYLTRANSFERASE H"/>
    <property type="match status" value="1"/>
</dbReference>
<proteinExistence type="inferred from homology"/>
<protein>
    <recommendedName>
        <fullName evidence="7">Ribosomal RNA large subunit methyltransferase H</fullName>
        <ecNumber evidence="7">2.1.1.177</ecNumber>
    </recommendedName>
    <alternativeName>
        <fullName evidence="7">23S rRNA (pseudouridine1915-N3)-methyltransferase</fullName>
    </alternativeName>
    <alternativeName>
        <fullName evidence="7">23S rRNA m3Psi1915 methyltransferase</fullName>
    </alternativeName>
    <alternativeName>
        <fullName evidence="7">rRNA (pseudouridine-N3-)-methyltransferase RlmH</fullName>
    </alternativeName>
</protein>
<name>A0A9D1HMN7_9FIRM</name>
<dbReference type="CDD" id="cd18081">
    <property type="entry name" value="RlmH-like"/>
    <property type="match status" value="1"/>
</dbReference>
<evidence type="ECO:0000256" key="5">
    <source>
        <dbReference type="ARBA" id="ARBA00022691"/>
    </source>
</evidence>
<comment type="subunit">
    <text evidence="7">Homodimer.</text>
</comment>
<feature type="binding site" evidence="7">
    <location>
        <begin position="127"/>
        <end position="132"/>
    </location>
    <ligand>
        <name>S-adenosyl-L-methionine</name>
        <dbReference type="ChEBI" id="CHEBI:59789"/>
    </ligand>
</feature>
<keyword evidence="2 7" id="KW-0698">rRNA processing</keyword>
<dbReference type="NCBIfam" id="TIGR00246">
    <property type="entry name" value="tRNA_RlmH_YbeA"/>
    <property type="match status" value="1"/>
</dbReference>
<keyword evidence="3 7" id="KW-0489">Methyltransferase</keyword>
<feature type="binding site" evidence="7">
    <location>
        <position position="108"/>
    </location>
    <ligand>
        <name>S-adenosyl-L-methionine</name>
        <dbReference type="ChEBI" id="CHEBI:59789"/>
    </ligand>
</feature>
<dbReference type="GO" id="GO:0070038">
    <property type="term" value="F:rRNA (pseudouridine-N3-)-methyltransferase activity"/>
    <property type="evidence" value="ECO:0007669"/>
    <property type="project" value="UniProtKB-UniRule"/>
</dbReference>
<dbReference type="HAMAP" id="MF_00658">
    <property type="entry name" value="23SrRNA_methyltr_H"/>
    <property type="match status" value="1"/>
</dbReference>
<dbReference type="NCBIfam" id="NF000985">
    <property type="entry name" value="PRK00103.1-3"/>
    <property type="match status" value="1"/>
</dbReference>
<dbReference type="Pfam" id="PF02590">
    <property type="entry name" value="SPOUT_MTase"/>
    <property type="match status" value="1"/>
</dbReference>
<organism evidence="8 9">
    <name type="scientific">Candidatus Fimiplasma intestinipullorum</name>
    <dbReference type="NCBI Taxonomy" id="2840825"/>
    <lineage>
        <taxon>Bacteria</taxon>
        <taxon>Bacillati</taxon>
        <taxon>Bacillota</taxon>
        <taxon>Clostridia</taxon>
        <taxon>Eubacteriales</taxon>
        <taxon>Candidatus Fimiplasma</taxon>
    </lineage>
</organism>
<dbReference type="PIRSF" id="PIRSF004505">
    <property type="entry name" value="MT_bac"/>
    <property type="match status" value="1"/>
</dbReference>
<evidence type="ECO:0000256" key="7">
    <source>
        <dbReference type="HAMAP-Rule" id="MF_00658"/>
    </source>
</evidence>
<dbReference type="Gene3D" id="3.40.1280.10">
    <property type="match status" value="1"/>
</dbReference>
<evidence type="ECO:0000313" key="9">
    <source>
        <dbReference type="Proteomes" id="UP000824175"/>
    </source>
</evidence>
<keyword evidence="5 7" id="KW-0949">S-adenosyl-L-methionine</keyword>
<dbReference type="InterPro" id="IPR003742">
    <property type="entry name" value="RlmH-like"/>
</dbReference>
<dbReference type="PANTHER" id="PTHR33603">
    <property type="entry name" value="METHYLTRANSFERASE"/>
    <property type="match status" value="1"/>
</dbReference>
<comment type="caution">
    <text evidence="8">The sequence shown here is derived from an EMBL/GenBank/DDBJ whole genome shotgun (WGS) entry which is preliminary data.</text>
</comment>
<dbReference type="InterPro" id="IPR029026">
    <property type="entry name" value="tRNA_m1G_MTases_N"/>
</dbReference>
<dbReference type="GO" id="GO:0005737">
    <property type="term" value="C:cytoplasm"/>
    <property type="evidence" value="ECO:0007669"/>
    <property type="project" value="UniProtKB-SubCell"/>
</dbReference>